<organism evidence="7 8">
    <name type="scientific">Marinobacterium lutimaris</name>
    <dbReference type="NCBI Taxonomy" id="568106"/>
    <lineage>
        <taxon>Bacteria</taxon>
        <taxon>Pseudomonadati</taxon>
        <taxon>Pseudomonadota</taxon>
        <taxon>Gammaproteobacteria</taxon>
        <taxon>Oceanospirillales</taxon>
        <taxon>Oceanospirillaceae</taxon>
        <taxon>Marinobacterium</taxon>
    </lineage>
</organism>
<name>A0A1H6BB34_9GAMM</name>
<evidence type="ECO:0000259" key="6">
    <source>
        <dbReference type="PROSITE" id="PS51352"/>
    </source>
</evidence>
<keyword evidence="5" id="KW-0676">Redox-active center</keyword>
<dbReference type="GO" id="GO:0005886">
    <property type="term" value="C:plasma membrane"/>
    <property type="evidence" value="ECO:0007669"/>
    <property type="project" value="UniProtKB-SubCell"/>
</dbReference>
<dbReference type="InterPro" id="IPR017937">
    <property type="entry name" value="Thioredoxin_CS"/>
</dbReference>
<evidence type="ECO:0000256" key="5">
    <source>
        <dbReference type="ARBA" id="ARBA00023284"/>
    </source>
</evidence>
<evidence type="ECO:0000256" key="2">
    <source>
        <dbReference type="ARBA" id="ARBA00007758"/>
    </source>
</evidence>
<dbReference type="CDD" id="cd03010">
    <property type="entry name" value="TlpA_like_DsbE"/>
    <property type="match status" value="1"/>
</dbReference>
<comment type="subcellular location">
    <subcellularLocation>
        <location evidence="1">Cell inner membrane</location>
        <topology evidence="1">Single-pass membrane protein</topology>
        <orientation evidence="1">Periplasmic side</orientation>
    </subcellularLocation>
</comment>
<protein>
    <submittedName>
        <fullName evidence="7">Cytochrome c biogenesis protein CcmG, thiol:disulfide interchange protein DsbE</fullName>
    </submittedName>
</protein>
<dbReference type="Proteomes" id="UP000236745">
    <property type="component" value="Unassembled WGS sequence"/>
</dbReference>
<evidence type="ECO:0000313" key="7">
    <source>
        <dbReference type="EMBL" id="SEG57872.1"/>
    </source>
</evidence>
<dbReference type="PROSITE" id="PS00194">
    <property type="entry name" value="THIOREDOXIN_1"/>
    <property type="match status" value="1"/>
</dbReference>
<comment type="similarity">
    <text evidence="2">Belongs to the thioredoxin family. DsbE subfamily.</text>
</comment>
<keyword evidence="4" id="KW-1015">Disulfide bond</keyword>
<proteinExistence type="inferred from homology"/>
<dbReference type="GO" id="GO:0030288">
    <property type="term" value="C:outer membrane-bounded periplasmic space"/>
    <property type="evidence" value="ECO:0007669"/>
    <property type="project" value="InterPro"/>
</dbReference>
<dbReference type="NCBIfam" id="TIGR00385">
    <property type="entry name" value="dsbE"/>
    <property type="match status" value="1"/>
</dbReference>
<dbReference type="PANTHER" id="PTHR42852:SF6">
    <property type="entry name" value="THIOL:DISULFIDE INTERCHANGE PROTEIN DSBE"/>
    <property type="match status" value="1"/>
</dbReference>
<dbReference type="SUPFAM" id="SSF52833">
    <property type="entry name" value="Thioredoxin-like"/>
    <property type="match status" value="1"/>
</dbReference>
<dbReference type="Pfam" id="PF08534">
    <property type="entry name" value="Redoxin"/>
    <property type="match status" value="1"/>
</dbReference>
<reference evidence="7 8" key="1">
    <citation type="submission" date="2016-10" db="EMBL/GenBank/DDBJ databases">
        <authorList>
            <person name="de Groot N.N."/>
        </authorList>
    </citation>
    <scope>NUCLEOTIDE SEQUENCE [LARGE SCALE GENOMIC DNA]</scope>
    <source>
        <strain evidence="7 8">DSM 22012</strain>
    </source>
</reference>
<evidence type="ECO:0000313" key="8">
    <source>
        <dbReference type="Proteomes" id="UP000236745"/>
    </source>
</evidence>
<dbReference type="Gene3D" id="3.40.30.10">
    <property type="entry name" value="Glutaredoxin"/>
    <property type="match status" value="1"/>
</dbReference>
<evidence type="ECO:0000256" key="4">
    <source>
        <dbReference type="ARBA" id="ARBA00023157"/>
    </source>
</evidence>
<dbReference type="EMBL" id="FNVQ01000002">
    <property type="protein sequence ID" value="SEG57872.1"/>
    <property type="molecule type" value="Genomic_DNA"/>
</dbReference>
<dbReference type="PANTHER" id="PTHR42852">
    <property type="entry name" value="THIOL:DISULFIDE INTERCHANGE PROTEIN DSBE"/>
    <property type="match status" value="1"/>
</dbReference>
<dbReference type="InterPro" id="IPR004799">
    <property type="entry name" value="Periplasmic_diS_OxRdtase_DsbE"/>
</dbReference>
<gene>
    <name evidence="7" type="ORF">SAMN05444390_102515</name>
</gene>
<feature type="domain" description="Thioredoxin" evidence="6">
    <location>
        <begin position="34"/>
        <end position="174"/>
    </location>
</feature>
<keyword evidence="8" id="KW-1185">Reference proteome</keyword>
<evidence type="ECO:0000256" key="3">
    <source>
        <dbReference type="ARBA" id="ARBA00022748"/>
    </source>
</evidence>
<dbReference type="InterPro" id="IPR050553">
    <property type="entry name" value="Thioredoxin_ResA/DsbE_sf"/>
</dbReference>
<dbReference type="GO" id="GO:0015036">
    <property type="term" value="F:disulfide oxidoreductase activity"/>
    <property type="evidence" value="ECO:0007669"/>
    <property type="project" value="InterPro"/>
</dbReference>
<keyword evidence="3" id="KW-0201">Cytochrome c-type biogenesis</keyword>
<sequence length="178" mass="19993">MRRYVLFLPLAIFLGIGFFLWRGLSIDPTELPSARLNQPFPAFEKASLTAPEQTLTPDDFKGKVALVNIWATWCPTCKEEHAFLNQLAKQGVTIYGINYKDEPVKAREWLKRYLDPYDKVVLDEDGKLGLDLGVYGAPETYVIDAEGVIRYRHVGAVDARVWKDLEAVMEQVSSGAGA</sequence>
<dbReference type="PROSITE" id="PS51352">
    <property type="entry name" value="THIOREDOXIN_2"/>
    <property type="match status" value="1"/>
</dbReference>
<dbReference type="AlphaFoldDB" id="A0A1H6BB34"/>
<dbReference type="InterPro" id="IPR013766">
    <property type="entry name" value="Thioredoxin_domain"/>
</dbReference>
<dbReference type="InterPro" id="IPR013740">
    <property type="entry name" value="Redoxin"/>
</dbReference>
<evidence type="ECO:0000256" key="1">
    <source>
        <dbReference type="ARBA" id="ARBA00004383"/>
    </source>
</evidence>
<dbReference type="GO" id="GO:0017004">
    <property type="term" value="P:cytochrome complex assembly"/>
    <property type="evidence" value="ECO:0007669"/>
    <property type="project" value="UniProtKB-KW"/>
</dbReference>
<accession>A0A1H6BB34</accession>
<dbReference type="RefSeq" id="WP_104003628.1">
    <property type="nucleotide sequence ID" value="NZ_FNVQ01000002.1"/>
</dbReference>
<dbReference type="InterPro" id="IPR036249">
    <property type="entry name" value="Thioredoxin-like_sf"/>
</dbReference>
<dbReference type="OrthoDB" id="9799347at2"/>